<keyword evidence="3" id="KW-1185">Reference proteome</keyword>
<accession>A0A9N9QDE5</accession>
<evidence type="ECO:0000313" key="3">
    <source>
        <dbReference type="Proteomes" id="UP001152799"/>
    </source>
</evidence>
<dbReference type="OrthoDB" id="6811559at2759"/>
<sequence length="269" mass="30416">MGDNSGGRENNLQQKDALSLTKGAITRSFSVDSAFLSRSEVNKIIGFEGNKHHTHVIKNSDKIISEASDDDITKKNISLENTNNDYAEVFHPKMVMERTPPKNTITDDFSRLKRQRSETSPSAFQDRKKIPKHTDNFQNETQLKDNENPKDIQQSGQAGRSSPTPEESSDMLKKKRKRDGNNGKGPHKRKESSEHFQLREALDTILDLKASLEGLIEQDTKKGIKDLSKKLSKQAKIISDPQIKGWLESHKFEEGMEDMPIETEGQTNL</sequence>
<evidence type="ECO:0000313" key="2">
    <source>
        <dbReference type="EMBL" id="CAG9765781.1"/>
    </source>
</evidence>
<dbReference type="EMBL" id="OU892279">
    <property type="protein sequence ID" value="CAG9765781.1"/>
    <property type="molecule type" value="Genomic_DNA"/>
</dbReference>
<protein>
    <submittedName>
        <fullName evidence="2">Uncharacterized protein</fullName>
    </submittedName>
</protein>
<evidence type="ECO:0000256" key="1">
    <source>
        <dbReference type="SAM" id="MobiDB-lite"/>
    </source>
</evidence>
<dbReference type="AlphaFoldDB" id="A0A9N9QDE5"/>
<feature type="compositionally biased region" description="Polar residues" evidence="1">
    <location>
        <begin position="151"/>
        <end position="166"/>
    </location>
</feature>
<reference evidence="2" key="1">
    <citation type="submission" date="2022-01" db="EMBL/GenBank/DDBJ databases">
        <authorList>
            <person name="King R."/>
        </authorList>
    </citation>
    <scope>NUCLEOTIDE SEQUENCE</scope>
</reference>
<organism evidence="2 3">
    <name type="scientific">Ceutorhynchus assimilis</name>
    <name type="common">cabbage seed weevil</name>
    <dbReference type="NCBI Taxonomy" id="467358"/>
    <lineage>
        <taxon>Eukaryota</taxon>
        <taxon>Metazoa</taxon>
        <taxon>Ecdysozoa</taxon>
        <taxon>Arthropoda</taxon>
        <taxon>Hexapoda</taxon>
        <taxon>Insecta</taxon>
        <taxon>Pterygota</taxon>
        <taxon>Neoptera</taxon>
        <taxon>Endopterygota</taxon>
        <taxon>Coleoptera</taxon>
        <taxon>Polyphaga</taxon>
        <taxon>Cucujiformia</taxon>
        <taxon>Curculionidae</taxon>
        <taxon>Ceutorhynchinae</taxon>
        <taxon>Ceutorhynchus</taxon>
    </lineage>
</organism>
<feature type="compositionally biased region" description="Basic and acidic residues" evidence="1">
    <location>
        <begin position="108"/>
        <end position="117"/>
    </location>
</feature>
<dbReference type="Proteomes" id="UP001152799">
    <property type="component" value="Chromosome 3"/>
</dbReference>
<gene>
    <name evidence="2" type="ORF">CEUTPL_LOCUS6384</name>
</gene>
<feature type="compositionally biased region" description="Basic and acidic residues" evidence="1">
    <location>
        <begin position="125"/>
        <end position="135"/>
    </location>
</feature>
<feature type="region of interest" description="Disordered" evidence="1">
    <location>
        <begin position="90"/>
        <end position="196"/>
    </location>
</feature>
<feature type="compositionally biased region" description="Basic and acidic residues" evidence="1">
    <location>
        <begin position="90"/>
        <end position="100"/>
    </location>
</feature>
<name>A0A9N9QDE5_9CUCU</name>
<proteinExistence type="predicted"/>